<dbReference type="EMBL" id="CASHSV030000024">
    <property type="protein sequence ID" value="CAJ2641375.1"/>
    <property type="molecule type" value="Genomic_DNA"/>
</dbReference>
<dbReference type="Proteomes" id="UP001177021">
    <property type="component" value="Unassembled WGS sequence"/>
</dbReference>
<evidence type="ECO:0000313" key="1">
    <source>
        <dbReference type="EMBL" id="CAJ2641375.1"/>
    </source>
</evidence>
<evidence type="ECO:0000313" key="2">
    <source>
        <dbReference type="Proteomes" id="UP001177021"/>
    </source>
</evidence>
<proteinExistence type="predicted"/>
<reference evidence="1" key="1">
    <citation type="submission" date="2023-10" db="EMBL/GenBank/DDBJ databases">
        <authorList>
            <person name="Rodriguez Cubillos JULIANA M."/>
            <person name="De Vega J."/>
        </authorList>
    </citation>
    <scope>NUCLEOTIDE SEQUENCE</scope>
</reference>
<accession>A0ACB0JB01</accession>
<protein>
    <submittedName>
        <fullName evidence="1">Uncharacterized protein</fullName>
    </submittedName>
</protein>
<gene>
    <name evidence="1" type="ORF">MILVUS5_LOCUS11035</name>
</gene>
<sequence length="184" mass="20666">MASSSRSYQLQTTYLKSTQEFNCFKEEKVSKALQEEEEKNKEEDWLKLGLGLSWKKIVDQNHIPNPTLVSSSSSSSSLLSSSSQTLFCPQIGLGLGFEDKGSCLESRKGKEGLEGLNCYNDHHHNNDNGTMLWPSSCQMMNPMNPSSSCEDLAMSIPSDSHDYLARNNHNQSGLWFTLRSFTNR</sequence>
<keyword evidence="2" id="KW-1185">Reference proteome</keyword>
<comment type="caution">
    <text evidence="1">The sequence shown here is derived from an EMBL/GenBank/DDBJ whole genome shotgun (WGS) entry which is preliminary data.</text>
</comment>
<organism evidence="1 2">
    <name type="scientific">Trifolium pratense</name>
    <name type="common">Red clover</name>
    <dbReference type="NCBI Taxonomy" id="57577"/>
    <lineage>
        <taxon>Eukaryota</taxon>
        <taxon>Viridiplantae</taxon>
        <taxon>Streptophyta</taxon>
        <taxon>Embryophyta</taxon>
        <taxon>Tracheophyta</taxon>
        <taxon>Spermatophyta</taxon>
        <taxon>Magnoliopsida</taxon>
        <taxon>eudicotyledons</taxon>
        <taxon>Gunneridae</taxon>
        <taxon>Pentapetalae</taxon>
        <taxon>rosids</taxon>
        <taxon>fabids</taxon>
        <taxon>Fabales</taxon>
        <taxon>Fabaceae</taxon>
        <taxon>Papilionoideae</taxon>
        <taxon>50 kb inversion clade</taxon>
        <taxon>NPAAA clade</taxon>
        <taxon>Hologalegina</taxon>
        <taxon>IRL clade</taxon>
        <taxon>Trifolieae</taxon>
        <taxon>Trifolium</taxon>
    </lineage>
</organism>
<name>A0ACB0JB01_TRIPR</name>